<evidence type="ECO:0000256" key="2">
    <source>
        <dbReference type="SAM" id="Phobius"/>
    </source>
</evidence>
<organism evidence="3 4">
    <name type="scientific">Latilactobacillus sakei subsp. sakei (strain 23K)</name>
    <name type="common">Lactobacillus sakei subsp. sakei</name>
    <dbReference type="NCBI Taxonomy" id="314315"/>
    <lineage>
        <taxon>Bacteria</taxon>
        <taxon>Bacillati</taxon>
        <taxon>Bacillota</taxon>
        <taxon>Bacilli</taxon>
        <taxon>Lactobacillales</taxon>
        <taxon>Lactobacillaceae</taxon>
        <taxon>Latilactobacillus</taxon>
    </lineage>
</organism>
<keyword evidence="2" id="KW-0812">Transmembrane</keyword>
<accession>Q38Z69</accession>
<gene>
    <name evidence="3" type="ordered locus">LCA_0211</name>
</gene>
<feature type="region of interest" description="Disordered" evidence="1">
    <location>
        <begin position="25"/>
        <end position="69"/>
    </location>
</feature>
<dbReference type="HOGENOM" id="CLU_1702061_0_0_9"/>
<keyword evidence="2" id="KW-1133">Transmembrane helix</keyword>
<dbReference type="KEGG" id="lsa:LCA_0211"/>
<evidence type="ECO:0000313" key="3">
    <source>
        <dbReference type="EMBL" id="CAI54508.1"/>
    </source>
</evidence>
<dbReference type="EMBL" id="CR936503">
    <property type="protein sequence ID" value="CAI54508.1"/>
    <property type="molecule type" value="Genomic_DNA"/>
</dbReference>
<keyword evidence="2" id="KW-0472">Membrane</keyword>
<protein>
    <submittedName>
        <fullName evidence="3">Hypothetical cell surface protein</fullName>
    </submittedName>
</protein>
<dbReference type="AlphaFoldDB" id="Q38Z69"/>
<feature type="compositionally biased region" description="Polar residues" evidence="1">
    <location>
        <begin position="25"/>
        <end position="40"/>
    </location>
</feature>
<evidence type="ECO:0000313" key="4">
    <source>
        <dbReference type="Proteomes" id="UP000002707"/>
    </source>
</evidence>
<evidence type="ECO:0000256" key="1">
    <source>
        <dbReference type="SAM" id="MobiDB-lite"/>
    </source>
</evidence>
<dbReference type="Proteomes" id="UP000002707">
    <property type="component" value="Chromosome"/>
</dbReference>
<feature type="compositionally biased region" description="Polar residues" evidence="1">
    <location>
        <begin position="48"/>
        <end position="57"/>
    </location>
</feature>
<dbReference type="STRING" id="314315.LCA_0211"/>
<reference evidence="4" key="1">
    <citation type="journal article" date="2005" name="Nat. Biotechnol.">
        <title>The complete genome sequence of the meat-borne lactic acid bacterium Lactobacillus sakei 23K.</title>
        <authorList>
            <person name="Chaillou S."/>
            <person name="Champomier-Verges M.-C."/>
            <person name="Cornet M."/>
            <person name="Crutz-Le Coq A.-M."/>
            <person name="Dudez A.-M."/>
            <person name="Martin V."/>
            <person name="Beaufils S."/>
            <person name="Darbon-Rongere E."/>
            <person name="Bossy R."/>
            <person name="Loux V."/>
            <person name="Zagorec M."/>
        </authorList>
    </citation>
    <scope>NUCLEOTIDE SEQUENCE [LARGE SCALE GENOMIC DNA]</scope>
    <source>
        <strain evidence="4">23K</strain>
    </source>
</reference>
<name>Q38Z69_LATSS</name>
<feature type="transmembrane region" description="Helical" evidence="2">
    <location>
        <begin position="112"/>
        <end position="131"/>
    </location>
</feature>
<sequence length="154" mass="16724">MTTEVNAVEAPANASSETITKIAQDAISGSTPTKQSNSVIQKKAASDAETQTITPATSGEKATLLEAPQTKKLANPKSSNLINEQAPVWAQSPGISMIQRRPYIYQAVYCRIKWLMILLIHLGISLTRLILRESRISALMVKLQLKMSPICFGG</sequence>
<proteinExistence type="predicted"/>
<keyword evidence="4" id="KW-1185">Reference proteome</keyword>